<dbReference type="InterPro" id="IPR008920">
    <property type="entry name" value="TF_FadR/GntR_C"/>
</dbReference>
<keyword evidence="6" id="KW-1185">Reference proteome</keyword>
<comment type="caution">
    <text evidence="5">The sequence shown here is derived from an EMBL/GenBank/DDBJ whole genome shotgun (WGS) entry which is preliminary data.</text>
</comment>
<dbReference type="Gene3D" id="1.20.120.530">
    <property type="entry name" value="GntR ligand-binding domain-like"/>
    <property type="match status" value="1"/>
</dbReference>
<dbReference type="GO" id="GO:0003677">
    <property type="term" value="F:DNA binding"/>
    <property type="evidence" value="ECO:0007669"/>
    <property type="project" value="UniProtKB-KW"/>
</dbReference>
<dbReference type="PANTHER" id="PTHR43537">
    <property type="entry name" value="TRANSCRIPTIONAL REGULATOR, GNTR FAMILY"/>
    <property type="match status" value="1"/>
</dbReference>
<accession>A0A917SXJ4</accession>
<dbReference type="SUPFAM" id="SSF48008">
    <property type="entry name" value="GntR ligand-binding domain-like"/>
    <property type="match status" value="1"/>
</dbReference>
<dbReference type="RefSeq" id="WP_028287566.1">
    <property type="nucleotide sequence ID" value="NZ_BMLF01000002.1"/>
</dbReference>
<evidence type="ECO:0000256" key="1">
    <source>
        <dbReference type="ARBA" id="ARBA00023015"/>
    </source>
</evidence>
<dbReference type="PROSITE" id="PS50949">
    <property type="entry name" value="HTH_GNTR"/>
    <property type="match status" value="1"/>
</dbReference>
<dbReference type="InterPro" id="IPR036388">
    <property type="entry name" value="WH-like_DNA-bd_sf"/>
</dbReference>
<dbReference type="CDD" id="cd07377">
    <property type="entry name" value="WHTH_GntR"/>
    <property type="match status" value="1"/>
</dbReference>
<feature type="domain" description="HTH gntR-type" evidence="4">
    <location>
        <begin position="16"/>
        <end position="83"/>
    </location>
</feature>
<keyword evidence="1" id="KW-0805">Transcription regulation</keyword>
<dbReference type="AlphaFoldDB" id="A0A917SXJ4"/>
<dbReference type="SUPFAM" id="SSF46785">
    <property type="entry name" value="Winged helix' DNA-binding domain"/>
    <property type="match status" value="1"/>
</dbReference>
<protein>
    <submittedName>
        <fullName evidence="5">GntR family transcriptional regulator</fullName>
    </submittedName>
</protein>
<evidence type="ECO:0000313" key="6">
    <source>
        <dbReference type="Proteomes" id="UP000649829"/>
    </source>
</evidence>
<dbReference type="EMBL" id="BMLF01000002">
    <property type="protein sequence ID" value="GGM02856.1"/>
    <property type="molecule type" value="Genomic_DNA"/>
</dbReference>
<reference evidence="5" key="2">
    <citation type="submission" date="2020-09" db="EMBL/GenBank/DDBJ databases">
        <authorList>
            <person name="Sun Q."/>
            <person name="Zhou Y."/>
        </authorList>
    </citation>
    <scope>NUCLEOTIDE SEQUENCE</scope>
    <source>
        <strain evidence="5">CGMCC 1.6293</strain>
    </source>
</reference>
<reference evidence="5" key="1">
    <citation type="journal article" date="2014" name="Int. J. Syst. Evol. Microbiol.">
        <title>Complete genome sequence of Corynebacterium casei LMG S-19264T (=DSM 44701T), isolated from a smear-ripened cheese.</title>
        <authorList>
            <consortium name="US DOE Joint Genome Institute (JGI-PGF)"/>
            <person name="Walter F."/>
            <person name="Albersmeier A."/>
            <person name="Kalinowski J."/>
            <person name="Ruckert C."/>
        </authorList>
    </citation>
    <scope>NUCLEOTIDE SEQUENCE</scope>
    <source>
        <strain evidence="5">CGMCC 1.6293</strain>
    </source>
</reference>
<evidence type="ECO:0000313" key="5">
    <source>
        <dbReference type="EMBL" id="GGM02856.1"/>
    </source>
</evidence>
<dbReference type="InterPro" id="IPR011711">
    <property type="entry name" value="GntR_C"/>
</dbReference>
<dbReference type="Pfam" id="PF07729">
    <property type="entry name" value="FCD"/>
    <property type="match status" value="1"/>
</dbReference>
<dbReference type="SMART" id="SM00895">
    <property type="entry name" value="FCD"/>
    <property type="match status" value="1"/>
</dbReference>
<gene>
    <name evidence="5" type="primary">pdhR</name>
    <name evidence="5" type="ORF">GCM10011534_25820</name>
</gene>
<evidence type="ECO:0000256" key="2">
    <source>
        <dbReference type="ARBA" id="ARBA00023125"/>
    </source>
</evidence>
<organism evidence="5 6">
    <name type="scientific">Pseudooceanicola nanhaiensis</name>
    <dbReference type="NCBI Taxonomy" id="375761"/>
    <lineage>
        <taxon>Bacteria</taxon>
        <taxon>Pseudomonadati</taxon>
        <taxon>Pseudomonadota</taxon>
        <taxon>Alphaproteobacteria</taxon>
        <taxon>Rhodobacterales</taxon>
        <taxon>Paracoccaceae</taxon>
        <taxon>Pseudooceanicola</taxon>
    </lineage>
</organism>
<name>A0A917SXJ4_9RHOB</name>
<dbReference type="InterPro" id="IPR036390">
    <property type="entry name" value="WH_DNA-bd_sf"/>
</dbReference>
<dbReference type="Pfam" id="PF00392">
    <property type="entry name" value="GntR"/>
    <property type="match status" value="1"/>
</dbReference>
<dbReference type="SMART" id="SM00345">
    <property type="entry name" value="HTH_GNTR"/>
    <property type="match status" value="1"/>
</dbReference>
<sequence length="237" mass="25932">MNQDTRKSGFSPLAREGLVDRVADLISRAIITGQLAPGERVSESVVARQLGTSRAPVREAARLLESSGLLTYAPNRGFFVRQLSADTLDDLYELRLVIESAAMRRLIRNGPGTAVDQLAAQIDELYRIAEAGPSSDTLTQVQADMQFHRLLVAASGNPKLLAVFDQIATETEFSIMIIGQLYDDPHRIAETHIPILDALRAGDEAAAVEALRFHIVVAQTMVTRKLRDLEEQGARGT</sequence>
<evidence type="ECO:0000259" key="4">
    <source>
        <dbReference type="PROSITE" id="PS50949"/>
    </source>
</evidence>
<keyword evidence="3" id="KW-0804">Transcription</keyword>
<proteinExistence type="predicted"/>
<dbReference type="PANTHER" id="PTHR43537:SF45">
    <property type="entry name" value="GNTR FAMILY REGULATORY PROTEIN"/>
    <property type="match status" value="1"/>
</dbReference>
<dbReference type="InterPro" id="IPR000524">
    <property type="entry name" value="Tscrpt_reg_HTH_GntR"/>
</dbReference>
<keyword evidence="2" id="KW-0238">DNA-binding</keyword>
<dbReference type="Proteomes" id="UP000649829">
    <property type="component" value="Unassembled WGS sequence"/>
</dbReference>
<dbReference type="Gene3D" id="1.10.10.10">
    <property type="entry name" value="Winged helix-like DNA-binding domain superfamily/Winged helix DNA-binding domain"/>
    <property type="match status" value="1"/>
</dbReference>
<evidence type="ECO:0000256" key="3">
    <source>
        <dbReference type="ARBA" id="ARBA00023163"/>
    </source>
</evidence>
<dbReference type="GO" id="GO:0003700">
    <property type="term" value="F:DNA-binding transcription factor activity"/>
    <property type="evidence" value="ECO:0007669"/>
    <property type="project" value="InterPro"/>
</dbReference>